<evidence type="ECO:0000313" key="4">
    <source>
        <dbReference type="EMBL" id="KAL3385524.1"/>
    </source>
</evidence>
<dbReference type="PROSITE" id="PS50158">
    <property type="entry name" value="ZF_CCHC"/>
    <property type="match status" value="1"/>
</dbReference>
<name>A0ABD2VY68_9HYME</name>
<feature type="region of interest" description="Disordered" evidence="2">
    <location>
        <begin position="437"/>
        <end position="459"/>
    </location>
</feature>
<proteinExistence type="predicted"/>
<feature type="domain" description="CCHC-type" evidence="3">
    <location>
        <begin position="386"/>
        <end position="401"/>
    </location>
</feature>
<feature type="compositionally biased region" description="Basic residues" evidence="2">
    <location>
        <begin position="213"/>
        <end position="222"/>
    </location>
</feature>
<protein>
    <recommendedName>
        <fullName evidence="3">CCHC-type domain-containing protein</fullName>
    </recommendedName>
</protein>
<evidence type="ECO:0000256" key="2">
    <source>
        <dbReference type="SAM" id="MobiDB-lite"/>
    </source>
</evidence>
<feature type="region of interest" description="Disordered" evidence="2">
    <location>
        <begin position="1"/>
        <end position="31"/>
    </location>
</feature>
<keyword evidence="5" id="KW-1185">Reference proteome</keyword>
<organism evidence="4 5">
    <name type="scientific">Trichogramma kaykai</name>
    <dbReference type="NCBI Taxonomy" id="54128"/>
    <lineage>
        <taxon>Eukaryota</taxon>
        <taxon>Metazoa</taxon>
        <taxon>Ecdysozoa</taxon>
        <taxon>Arthropoda</taxon>
        <taxon>Hexapoda</taxon>
        <taxon>Insecta</taxon>
        <taxon>Pterygota</taxon>
        <taxon>Neoptera</taxon>
        <taxon>Endopterygota</taxon>
        <taxon>Hymenoptera</taxon>
        <taxon>Apocrita</taxon>
        <taxon>Proctotrupomorpha</taxon>
        <taxon>Chalcidoidea</taxon>
        <taxon>Trichogrammatidae</taxon>
        <taxon>Trichogramma</taxon>
    </lineage>
</organism>
<dbReference type="Proteomes" id="UP001627154">
    <property type="component" value="Unassembled WGS sequence"/>
</dbReference>
<keyword evidence="1" id="KW-0863">Zinc-finger</keyword>
<feature type="compositionally biased region" description="Polar residues" evidence="2">
    <location>
        <begin position="1"/>
        <end position="11"/>
    </location>
</feature>
<reference evidence="4 5" key="1">
    <citation type="journal article" date="2024" name="bioRxiv">
        <title>A reference genome for Trichogramma kaykai: A tiny desert-dwelling parasitoid wasp with competing sex-ratio distorters.</title>
        <authorList>
            <person name="Culotta J."/>
            <person name="Lindsey A.R."/>
        </authorList>
    </citation>
    <scope>NUCLEOTIDE SEQUENCE [LARGE SCALE GENOMIC DNA]</scope>
    <source>
        <strain evidence="4 5">KSX58</strain>
    </source>
</reference>
<gene>
    <name evidence="4" type="ORF">TKK_018894</name>
</gene>
<dbReference type="SMART" id="SM00343">
    <property type="entry name" value="ZnF_C2HC"/>
    <property type="match status" value="2"/>
</dbReference>
<evidence type="ECO:0000259" key="3">
    <source>
        <dbReference type="PROSITE" id="PS50158"/>
    </source>
</evidence>
<dbReference type="EMBL" id="JBJJXI010000155">
    <property type="protein sequence ID" value="KAL3385524.1"/>
    <property type="molecule type" value="Genomic_DNA"/>
</dbReference>
<evidence type="ECO:0000256" key="1">
    <source>
        <dbReference type="PROSITE-ProRule" id="PRU00047"/>
    </source>
</evidence>
<accession>A0ABD2VY68</accession>
<sequence>MSDGQPGQQASKPARGGGAKNRSRSGSQLPLPTMIGYSPLMSAAAITRKILGAPLVTSKDAPYPSDEDYASGGCEEKWARIEGLVSGLASFIEPKGNLHKEIVRYTACLVKAVSVFKKTNMSLGPAPPSTADKAVCTSPIFSVGATSKRPAMSPPAIHATPKRRAATAALRQIDENNNTVVDQDQDGFVLVDHRRHRHRSQPATTDGSARPRQQPKSRRVHHRPDAIVIKAKDASTYADILRTLKSDAALQQSVGSSVQNIRRSAAGALVLQLRKGVENAPSLGAEVGKVLGDVATASAIQHTSMVEIRDLDECATMTEIAEELARSLGAPHLNEEVVKTLRKAYAGTQTAVAALPDDLAAKALKLGHIRIGWVNCRIRSREEAARCYRCWSPGHVAARCKGPNRTQLCYRCGQKNRQTKDCKGQPACVLCQERGADDHHHTSTSSSCPLARKITQARR</sequence>
<dbReference type="AlphaFoldDB" id="A0ABD2VY68"/>
<dbReference type="GO" id="GO:0008270">
    <property type="term" value="F:zinc ion binding"/>
    <property type="evidence" value="ECO:0007669"/>
    <property type="project" value="UniProtKB-KW"/>
</dbReference>
<keyword evidence="1" id="KW-0479">Metal-binding</keyword>
<dbReference type="InterPro" id="IPR001878">
    <property type="entry name" value="Znf_CCHC"/>
</dbReference>
<evidence type="ECO:0000313" key="5">
    <source>
        <dbReference type="Proteomes" id="UP001627154"/>
    </source>
</evidence>
<keyword evidence="1" id="KW-0862">Zinc</keyword>
<dbReference type="Gene3D" id="4.10.60.10">
    <property type="entry name" value="Zinc finger, CCHC-type"/>
    <property type="match status" value="1"/>
</dbReference>
<dbReference type="InterPro" id="IPR036875">
    <property type="entry name" value="Znf_CCHC_sf"/>
</dbReference>
<feature type="region of interest" description="Disordered" evidence="2">
    <location>
        <begin position="193"/>
        <end position="224"/>
    </location>
</feature>
<dbReference type="SUPFAM" id="SSF57756">
    <property type="entry name" value="Retrovirus zinc finger-like domains"/>
    <property type="match status" value="1"/>
</dbReference>
<comment type="caution">
    <text evidence="4">The sequence shown here is derived from an EMBL/GenBank/DDBJ whole genome shotgun (WGS) entry which is preliminary data.</text>
</comment>